<dbReference type="HOGENOM" id="CLU_138435_1_0_9"/>
<dbReference type="GO" id="GO:0009401">
    <property type="term" value="P:phosphoenolpyruvate-dependent sugar phosphotransferase system"/>
    <property type="evidence" value="ECO:0007669"/>
    <property type="project" value="InterPro"/>
</dbReference>
<evidence type="ECO:0000313" key="3">
    <source>
        <dbReference type="Proteomes" id="UP000004835"/>
    </source>
</evidence>
<comment type="caution">
    <text evidence="1">Lacks conserved residue(s) required for the propagation of feature annotation.</text>
</comment>
<dbReference type="GO" id="GO:0005737">
    <property type="term" value="C:cytoplasm"/>
    <property type="evidence" value="ECO:0007669"/>
    <property type="project" value="InterPro"/>
</dbReference>
<dbReference type="GO" id="GO:0016301">
    <property type="term" value="F:kinase activity"/>
    <property type="evidence" value="ECO:0007669"/>
    <property type="project" value="TreeGrafter"/>
</dbReference>
<protein>
    <submittedName>
        <fullName evidence="2">PTS system glucitol/sorbitol-specific IIA component</fullName>
    </submittedName>
</protein>
<dbReference type="PANTHER" id="PTHR40398:SF1">
    <property type="entry name" value="PTS SYSTEM GLUCITOL_SORBITOL-SPECIFIC EIIA COMPONENT"/>
    <property type="match status" value="1"/>
</dbReference>
<name>F0EI50_ENTCA</name>
<dbReference type="Proteomes" id="UP000004835">
    <property type="component" value="Unassembled WGS sequence"/>
</dbReference>
<evidence type="ECO:0000313" key="2">
    <source>
        <dbReference type="EMBL" id="EGC70358.1"/>
    </source>
</evidence>
<reference evidence="2 3" key="1">
    <citation type="submission" date="2011-01" db="EMBL/GenBank/DDBJ databases">
        <authorList>
            <person name="Muzny D."/>
            <person name="Qin X."/>
            <person name="Deng J."/>
            <person name="Jiang H."/>
            <person name="Liu Y."/>
            <person name="Qu J."/>
            <person name="Song X.-Z."/>
            <person name="Zhang L."/>
            <person name="Thornton R."/>
            <person name="Coyle M."/>
            <person name="Francisco L."/>
            <person name="Jackson L."/>
            <person name="Javaid M."/>
            <person name="Korchina V."/>
            <person name="Kovar C."/>
            <person name="Mata R."/>
            <person name="Mathew T."/>
            <person name="Ngo R."/>
            <person name="Nguyen L."/>
            <person name="Nguyen N."/>
            <person name="Okwuonu G."/>
            <person name="Ongeri F."/>
            <person name="Pham C."/>
            <person name="Simmons D."/>
            <person name="Wilczek-Boney K."/>
            <person name="Hale W."/>
            <person name="Jakkamsetti A."/>
            <person name="Pham P."/>
            <person name="Ruth R."/>
            <person name="San Lucas F."/>
            <person name="Warren J."/>
            <person name="Zhang J."/>
            <person name="Zhao Z."/>
            <person name="Zhou C."/>
            <person name="Zhu D."/>
            <person name="Lee S."/>
            <person name="Bess C."/>
            <person name="Blankenburg K."/>
            <person name="Forbes L."/>
            <person name="Fu Q."/>
            <person name="Gubbala S."/>
            <person name="Hirani K."/>
            <person name="Jayaseelan J.C."/>
            <person name="Lara F."/>
            <person name="Munidasa M."/>
            <person name="Palculict T."/>
            <person name="Patil S."/>
            <person name="Pu L.-L."/>
            <person name="Saada N."/>
            <person name="Tang L."/>
            <person name="Weissenberger G."/>
            <person name="Zhu Y."/>
            <person name="Hemphill L."/>
            <person name="Shang Y."/>
            <person name="Youmans B."/>
            <person name="Ayvaz T."/>
            <person name="Ross M."/>
            <person name="Santibanez J."/>
            <person name="Aqrawi P."/>
            <person name="Gross S."/>
            <person name="Joshi V."/>
            <person name="Fowler G."/>
            <person name="Nazareth L."/>
            <person name="Reid J."/>
            <person name="Worley K."/>
            <person name="Petrosino J."/>
            <person name="Highlander S."/>
            <person name="Gibbs R."/>
        </authorList>
    </citation>
    <scope>NUCLEOTIDE SEQUENCE [LARGE SCALE GENOMIC DNA]</scope>
    <source>
        <strain evidence="2 3">ATCC 12755</strain>
    </source>
</reference>
<dbReference type="InterPro" id="IPR036665">
    <property type="entry name" value="PTS_IIA_glucitol/sorbitol_sf"/>
</dbReference>
<dbReference type="AlphaFoldDB" id="F0EI50"/>
<dbReference type="Pfam" id="PF03829">
    <property type="entry name" value="PTSIIA_gutA"/>
    <property type="match status" value="1"/>
</dbReference>
<dbReference type="PANTHER" id="PTHR40398">
    <property type="entry name" value="PTS SYSTEM GLUCITOL/SORBITOL-SPECIFIC EIIA COMPONENT"/>
    <property type="match status" value="1"/>
</dbReference>
<organism evidence="2 3">
    <name type="scientific">Enterococcus casseliflavus ATCC 12755</name>
    <dbReference type="NCBI Taxonomy" id="888066"/>
    <lineage>
        <taxon>Bacteria</taxon>
        <taxon>Bacillati</taxon>
        <taxon>Bacillota</taxon>
        <taxon>Bacilli</taxon>
        <taxon>Lactobacillales</taxon>
        <taxon>Enterococcaceae</taxon>
        <taxon>Enterococcus</taxon>
    </lineage>
</organism>
<gene>
    <name evidence="2" type="ORF">HMPREF9087_1092</name>
</gene>
<dbReference type="InterPro" id="IPR004716">
    <property type="entry name" value="PTS_IIA_glucitol/sorbitol-sp"/>
</dbReference>
<evidence type="ECO:0000256" key="1">
    <source>
        <dbReference type="PROSITE-ProRule" id="PRU00420"/>
    </source>
</evidence>
<accession>F0EI50</accession>
<proteinExistence type="predicted"/>
<dbReference type="EMBL" id="AEWT01000009">
    <property type="protein sequence ID" value="EGC70358.1"/>
    <property type="molecule type" value="Genomic_DNA"/>
</dbReference>
<dbReference type="PROSITE" id="PS51097">
    <property type="entry name" value="PTS_EIIA_TYPE_5"/>
    <property type="match status" value="1"/>
</dbReference>
<dbReference type="Gene3D" id="2.40.33.40">
    <property type="entry name" value="Phosphotransferase system, glucitol/sorbitol-specific IIA component"/>
    <property type="match status" value="1"/>
</dbReference>
<dbReference type="SUPFAM" id="SSF141530">
    <property type="entry name" value="PTSIIA/GutA-like"/>
    <property type="match status" value="1"/>
</dbReference>
<sequence length="141" mass="16072">MRFWAGRKTLYVIINEKIERGVCHMKKGTIKEIGPQAIDSQERMIIFFGEEATDTLREYSVIQTIPDSQELVVKKEDQITFGDQTYQVQYVGTVANQILQTIQHVTFVFDEVPAEEPLSSAIYLTPTVLPNLEVGMQVAYN</sequence>
<dbReference type="GO" id="GO:0008982">
    <property type="term" value="F:protein-N(PI)-phosphohistidine-sugar phosphotransferase activity"/>
    <property type="evidence" value="ECO:0007669"/>
    <property type="project" value="InterPro"/>
</dbReference>
<comment type="caution">
    <text evidence="2">The sequence shown here is derived from an EMBL/GenBank/DDBJ whole genome shotgun (WGS) entry which is preliminary data.</text>
</comment>